<dbReference type="AlphaFoldDB" id="A0A1H2M5N8"/>
<proteinExistence type="predicted"/>
<dbReference type="Proteomes" id="UP000198600">
    <property type="component" value="Chromosome I"/>
</dbReference>
<dbReference type="STRING" id="46679.SAMN05216202_0968"/>
<organism evidence="1 2">
    <name type="scientific">Pseudomonas mucidolens</name>
    <dbReference type="NCBI Taxonomy" id="46679"/>
    <lineage>
        <taxon>Bacteria</taxon>
        <taxon>Pseudomonadati</taxon>
        <taxon>Pseudomonadota</taxon>
        <taxon>Gammaproteobacteria</taxon>
        <taxon>Pseudomonadales</taxon>
        <taxon>Pseudomonadaceae</taxon>
        <taxon>Pseudomonas</taxon>
    </lineage>
</organism>
<dbReference type="EMBL" id="LT629802">
    <property type="protein sequence ID" value="SDU87806.1"/>
    <property type="molecule type" value="Genomic_DNA"/>
</dbReference>
<gene>
    <name evidence="1" type="ORF">SAMN05216202_0968</name>
</gene>
<sequence length="147" mass="15922">MQVNQPQSGNAEATTPRYDTIVIRGAQGNAVPKEVDGGEVTSWSRGHELAAMDALEEFVEDLAAGDCSYPTVIAVRAQNALNLMTLRRLHGWDADAVNAIEQQESDRKAGVDELIKVLNPYVGACLTISQSAEALYDAGYRKQMAKL</sequence>
<evidence type="ECO:0000313" key="1">
    <source>
        <dbReference type="EMBL" id="SDU87806.1"/>
    </source>
</evidence>
<accession>A0A1H2M5N8</accession>
<keyword evidence="2" id="KW-1185">Reference proteome</keyword>
<reference evidence="2" key="1">
    <citation type="submission" date="2016-10" db="EMBL/GenBank/DDBJ databases">
        <authorList>
            <person name="Varghese N."/>
            <person name="Submissions S."/>
        </authorList>
    </citation>
    <scope>NUCLEOTIDE SEQUENCE [LARGE SCALE GENOMIC DNA]</scope>
    <source>
        <strain evidence="2">LMG 2223</strain>
    </source>
</reference>
<name>A0A1H2M5N8_9PSED</name>
<dbReference type="RefSeq" id="WP_084380632.1">
    <property type="nucleotide sequence ID" value="NZ_LS483433.1"/>
</dbReference>
<evidence type="ECO:0000313" key="2">
    <source>
        <dbReference type="Proteomes" id="UP000198600"/>
    </source>
</evidence>
<dbReference type="OrthoDB" id="7013696at2"/>
<protein>
    <submittedName>
        <fullName evidence="1">Uncharacterized protein</fullName>
    </submittedName>
</protein>